<dbReference type="InterPro" id="IPR036390">
    <property type="entry name" value="WH_DNA-bd_sf"/>
</dbReference>
<keyword evidence="2" id="KW-0238">DNA-binding</keyword>
<dbReference type="InterPro" id="IPR019885">
    <property type="entry name" value="Tscrpt_reg_HTH_AsnC-type_CS"/>
</dbReference>
<organism evidence="5 6">
    <name type="scientific">Propioniciclava tarda</name>
    <dbReference type="NCBI Taxonomy" id="433330"/>
    <lineage>
        <taxon>Bacteria</taxon>
        <taxon>Bacillati</taxon>
        <taxon>Actinomycetota</taxon>
        <taxon>Actinomycetes</taxon>
        <taxon>Propionibacteriales</taxon>
        <taxon>Propionibacteriaceae</taxon>
        <taxon>Propioniciclava</taxon>
    </lineage>
</organism>
<sequence length="145" mass="15879">MESIDQQILGLLCRDGRMSYTDIGRETGLSTSAAQQRVRRLEQRGLITGYRAILNPDALGKLLTAFVQLRALDPTRDDQVPDIITPLKGVISCYSVAGQASHLLMVQVGTPADLEALLTQIRQTAHVSTETTLVLSVPFHDRPLV</sequence>
<dbReference type="InterPro" id="IPR000485">
    <property type="entry name" value="AsnC-type_HTH_dom"/>
</dbReference>
<dbReference type="PRINTS" id="PR00033">
    <property type="entry name" value="HTHASNC"/>
</dbReference>
<evidence type="ECO:0000256" key="3">
    <source>
        <dbReference type="ARBA" id="ARBA00023163"/>
    </source>
</evidence>
<dbReference type="InterPro" id="IPR019888">
    <property type="entry name" value="Tscrpt_reg_AsnC-like"/>
</dbReference>
<dbReference type="Gene3D" id="3.30.70.920">
    <property type="match status" value="1"/>
</dbReference>
<name>A0A4Q9KPJ5_PROTD</name>
<dbReference type="Proteomes" id="UP000291933">
    <property type="component" value="Unassembled WGS sequence"/>
</dbReference>
<evidence type="ECO:0000259" key="4">
    <source>
        <dbReference type="PROSITE" id="PS50956"/>
    </source>
</evidence>
<dbReference type="GO" id="GO:0043200">
    <property type="term" value="P:response to amino acid"/>
    <property type="evidence" value="ECO:0007669"/>
    <property type="project" value="TreeGrafter"/>
</dbReference>
<dbReference type="Gene3D" id="1.10.10.10">
    <property type="entry name" value="Winged helix-like DNA-binding domain superfamily/Winged helix DNA-binding domain"/>
    <property type="match status" value="1"/>
</dbReference>
<dbReference type="InterPro" id="IPR036388">
    <property type="entry name" value="WH-like_DNA-bd_sf"/>
</dbReference>
<comment type="caution">
    <text evidence="5">The sequence shown here is derived from an EMBL/GenBank/DDBJ whole genome shotgun (WGS) entry which is preliminary data.</text>
</comment>
<dbReference type="InterPro" id="IPR011008">
    <property type="entry name" value="Dimeric_a/b-barrel"/>
</dbReference>
<keyword evidence="1" id="KW-0805">Transcription regulation</keyword>
<dbReference type="Pfam" id="PF13404">
    <property type="entry name" value="HTH_AsnC-type"/>
    <property type="match status" value="1"/>
</dbReference>
<dbReference type="GO" id="GO:0005829">
    <property type="term" value="C:cytosol"/>
    <property type="evidence" value="ECO:0007669"/>
    <property type="project" value="TreeGrafter"/>
</dbReference>
<dbReference type="SUPFAM" id="SSF54909">
    <property type="entry name" value="Dimeric alpha+beta barrel"/>
    <property type="match status" value="1"/>
</dbReference>
<gene>
    <name evidence="5" type="ORF">ET996_02915</name>
</gene>
<dbReference type="PANTHER" id="PTHR30154">
    <property type="entry name" value="LEUCINE-RESPONSIVE REGULATORY PROTEIN"/>
    <property type="match status" value="1"/>
</dbReference>
<accession>A0A4Q9KPJ5</accession>
<dbReference type="PROSITE" id="PS50956">
    <property type="entry name" value="HTH_ASNC_2"/>
    <property type="match status" value="1"/>
</dbReference>
<dbReference type="SUPFAM" id="SSF46785">
    <property type="entry name" value="Winged helix' DNA-binding domain"/>
    <property type="match status" value="1"/>
</dbReference>
<evidence type="ECO:0000256" key="2">
    <source>
        <dbReference type="ARBA" id="ARBA00023125"/>
    </source>
</evidence>
<protein>
    <submittedName>
        <fullName evidence="5">Lrp/AsnC family transcriptional regulator</fullName>
    </submittedName>
</protein>
<dbReference type="CDD" id="cd00090">
    <property type="entry name" value="HTH_ARSR"/>
    <property type="match status" value="1"/>
</dbReference>
<reference evidence="5 6" key="1">
    <citation type="submission" date="2019-01" db="EMBL/GenBank/DDBJ databases">
        <title>Lactibacter flavus gen. nov., sp. nov., a novel bacterium of the family Propionibacteriaceae isolated from raw milk and dairy products.</title>
        <authorList>
            <person name="Huptas C."/>
            <person name="Wenning M."/>
            <person name="Breitenwieser F."/>
            <person name="Doll E."/>
            <person name="Von Neubeck M."/>
            <person name="Busse H.-J."/>
            <person name="Scherer S."/>
        </authorList>
    </citation>
    <scope>NUCLEOTIDE SEQUENCE [LARGE SCALE GENOMIC DNA]</scope>
    <source>
        <strain evidence="5 6">DSM 22130</strain>
    </source>
</reference>
<dbReference type="AlphaFoldDB" id="A0A4Q9KPJ5"/>
<keyword evidence="6" id="KW-1185">Reference proteome</keyword>
<dbReference type="Pfam" id="PF01037">
    <property type="entry name" value="AsnC_trans_reg"/>
    <property type="match status" value="1"/>
</dbReference>
<dbReference type="PROSITE" id="PS00519">
    <property type="entry name" value="HTH_ASNC_1"/>
    <property type="match status" value="1"/>
</dbReference>
<dbReference type="EMBL" id="SDMR01000002">
    <property type="protein sequence ID" value="TBT95940.1"/>
    <property type="molecule type" value="Genomic_DNA"/>
</dbReference>
<dbReference type="PANTHER" id="PTHR30154:SF53">
    <property type="entry name" value="HTH-TYPE TRANSCRIPTIONAL REGULATOR LRPC"/>
    <property type="match status" value="1"/>
</dbReference>
<keyword evidence="3" id="KW-0804">Transcription</keyword>
<dbReference type="RefSeq" id="WP_131171055.1">
    <property type="nucleotide sequence ID" value="NZ_FXTL01000002.1"/>
</dbReference>
<dbReference type="GO" id="GO:0043565">
    <property type="term" value="F:sequence-specific DNA binding"/>
    <property type="evidence" value="ECO:0007669"/>
    <property type="project" value="InterPro"/>
</dbReference>
<feature type="domain" description="HTH asnC-type" evidence="4">
    <location>
        <begin position="1"/>
        <end position="62"/>
    </location>
</feature>
<dbReference type="InterPro" id="IPR019887">
    <property type="entry name" value="Tscrpt_reg_AsnC/Lrp_C"/>
</dbReference>
<dbReference type="SMART" id="SM00344">
    <property type="entry name" value="HTH_ASNC"/>
    <property type="match status" value="1"/>
</dbReference>
<evidence type="ECO:0000313" key="6">
    <source>
        <dbReference type="Proteomes" id="UP000291933"/>
    </source>
</evidence>
<proteinExistence type="predicted"/>
<dbReference type="InterPro" id="IPR011991">
    <property type="entry name" value="ArsR-like_HTH"/>
</dbReference>
<evidence type="ECO:0000256" key="1">
    <source>
        <dbReference type="ARBA" id="ARBA00023015"/>
    </source>
</evidence>
<evidence type="ECO:0000313" key="5">
    <source>
        <dbReference type="EMBL" id="TBT95940.1"/>
    </source>
</evidence>
<dbReference type="OrthoDB" id="166264at2"/>